<gene>
    <name evidence="1" type="ORF">GQ43DRAFT_173417</name>
</gene>
<proteinExistence type="predicted"/>
<organism evidence="1 2">
    <name type="scientific">Delitschia confertaspora ATCC 74209</name>
    <dbReference type="NCBI Taxonomy" id="1513339"/>
    <lineage>
        <taxon>Eukaryota</taxon>
        <taxon>Fungi</taxon>
        <taxon>Dikarya</taxon>
        <taxon>Ascomycota</taxon>
        <taxon>Pezizomycotina</taxon>
        <taxon>Dothideomycetes</taxon>
        <taxon>Pleosporomycetidae</taxon>
        <taxon>Pleosporales</taxon>
        <taxon>Delitschiaceae</taxon>
        <taxon>Delitschia</taxon>
    </lineage>
</organism>
<sequence length="66" mass="7584">MSPKLSSTNEVILRDQSGWKLWIYAFKRNVEAGDVWERIDPNQTHRLLNRSEKSTRPTAATPVAIC</sequence>
<evidence type="ECO:0000313" key="2">
    <source>
        <dbReference type="Proteomes" id="UP000799536"/>
    </source>
</evidence>
<name>A0A9P4MVS8_9PLEO</name>
<evidence type="ECO:0000313" key="1">
    <source>
        <dbReference type="EMBL" id="KAF2204412.1"/>
    </source>
</evidence>
<protein>
    <submittedName>
        <fullName evidence="1">Uncharacterized protein</fullName>
    </submittedName>
</protein>
<dbReference type="AlphaFoldDB" id="A0A9P4MVS8"/>
<accession>A0A9P4MVS8</accession>
<dbReference type="Proteomes" id="UP000799536">
    <property type="component" value="Unassembled WGS sequence"/>
</dbReference>
<dbReference type="EMBL" id="ML993877">
    <property type="protein sequence ID" value="KAF2204412.1"/>
    <property type="molecule type" value="Genomic_DNA"/>
</dbReference>
<reference evidence="1" key="1">
    <citation type="journal article" date="2020" name="Stud. Mycol.">
        <title>101 Dothideomycetes genomes: a test case for predicting lifestyles and emergence of pathogens.</title>
        <authorList>
            <person name="Haridas S."/>
            <person name="Albert R."/>
            <person name="Binder M."/>
            <person name="Bloem J."/>
            <person name="Labutti K."/>
            <person name="Salamov A."/>
            <person name="Andreopoulos B."/>
            <person name="Baker S."/>
            <person name="Barry K."/>
            <person name="Bills G."/>
            <person name="Bluhm B."/>
            <person name="Cannon C."/>
            <person name="Castanera R."/>
            <person name="Culley D."/>
            <person name="Daum C."/>
            <person name="Ezra D."/>
            <person name="Gonzalez J."/>
            <person name="Henrissat B."/>
            <person name="Kuo A."/>
            <person name="Liang C."/>
            <person name="Lipzen A."/>
            <person name="Lutzoni F."/>
            <person name="Magnuson J."/>
            <person name="Mondo S."/>
            <person name="Nolan M."/>
            <person name="Ohm R."/>
            <person name="Pangilinan J."/>
            <person name="Park H.-J."/>
            <person name="Ramirez L."/>
            <person name="Alfaro M."/>
            <person name="Sun H."/>
            <person name="Tritt A."/>
            <person name="Yoshinaga Y."/>
            <person name="Zwiers L.-H."/>
            <person name="Turgeon B."/>
            <person name="Goodwin S."/>
            <person name="Spatafora J."/>
            <person name="Crous P."/>
            <person name="Grigoriev I."/>
        </authorList>
    </citation>
    <scope>NUCLEOTIDE SEQUENCE</scope>
    <source>
        <strain evidence="1">ATCC 74209</strain>
    </source>
</reference>
<keyword evidence="2" id="KW-1185">Reference proteome</keyword>
<dbReference type="OrthoDB" id="4364842at2759"/>
<comment type="caution">
    <text evidence="1">The sequence shown here is derived from an EMBL/GenBank/DDBJ whole genome shotgun (WGS) entry which is preliminary data.</text>
</comment>